<evidence type="ECO:0000313" key="3">
    <source>
        <dbReference type="Proteomes" id="UP001190700"/>
    </source>
</evidence>
<dbReference type="Gene3D" id="3.40.30.10">
    <property type="entry name" value="Glutaredoxin"/>
    <property type="match status" value="1"/>
</dbReference>
<gene>
    <name evidence="2" type="ORF">CYMTET_10942</name>
</gene>
<reference evidence="2 3" key="1">
    <citation type="journal article" date="2015" name="Genome Biol. Evol.">
        <title>Comparative Genomics of a Bacterivorous Green Alga Reveals Evolutionary Causalities and Consequences of Phago-Mixotrophic Mode of Nutrition.</title>
        <authorList>
            <person name="Burns J.A."/>
            <person name="Paasch A."/>
            <person name="Narechania A."/>
            <person name="Kim E."/>
        </authorList>
    </citation>
    <scope>NUCLEOTIDE SEQUENCE [LARGE SCALE GENOMIC DNA]</scope>
    <source>
        <strain evidence="2 3">PLY_AMNH</strain>
    </source>
</reference>
<evidence type="ECO:0000256" key="1">
    <source>
        <dbReference type="SAM" id="SignalP"/>
    </source>
</evidence>
<dbReference type="InterPro" id="IPR036249">
    <property type="entry name" value="Thioredoxin-like_sf"/>
</dbReference>
<proteinExistence type="predicted"/>
<accession>A0AAE0GNB0</accession>
<feature type="signal peptide" evidence="1">
    <location>
        <begin position="1"/>
        <end position="20"/>
    </location>
</feature>
<dbReference type="EMBL" id="LGRX02003915">
    <property type="protein sequence ID" value="KAK3281259.1"/>
    <property type="molecule type" value="Genomic_DNA"/>
</dbReference>
<name>A0AAE0GNB0_9CHLO</name>
<keyword evidence="1" id="KW-0732">Signal</keyword>
<feature type="chain" id="PRO_5042083551" evidence="1">
    <location>
        <begin position="21"/>
        <end position="156"/>
    </location>
</feature>
<dbReference type="SUPFAM" id="SSF52833">
    <property type="entry name" value="Thioredoxin-like"/>
    <property type="match status" value="1"/>
</dbReference>
<protein>
    <submittedName>
        <fullName evidence="2">Uncharacterized protein</fullName>
    </submittedName>
</protein>
<organism evidence="2 3">
    <name type="scientific">Cymbomonas tetramitiformis</name>
    <dbReference type="NCBI Taxonomy" id="36881"/>
    <lineage>
        <taxon>Eukaryota</taxon>
        <taxon>Viridiplantae</taxon>
        <taxon>Chlorophyta</taxon>
        <taxon>Pyramimonadophyceae</taxon>
        <taxon>Pyramimonadales</taxon>
        <taxon>Pyramimonadaceae</taxon>
        <taxon>Cymbomonas</taxon>
    </lineage>
</organism>
<sequence length="156" mass="17169">MRFLFACVLIVFCGSKLCEASEETAVITTTQDFDELLNDEYVALILVTSSKSPESVEFGSTHFLGLKTSLQGKVNFAIMDRDEVPEIASEFNIRKHHVPKVLVLDSRARSPTHIKAKGATDVHQIVQEVNEALANNEMDDEGKFLKTTLALGGGEL</sequence>
<comment type="caution">
    <text evidence="2">The sequence shown here is derived from an EMBL/GenBank/DDBJ whole genome shotgun (WGS) entry which is preliminary data.</text>
</comment>
<dbReference type="Proteomes" id="UP001190700">
    <property type="component" value="Unassembled WGS sequence"/>
</dbReference>
<keyword evidence="3" id="KW-1185">Reference proteome</keyword>
<dbReference type="Pfam" id="PF13848">
    <property type="entry name" value="Thioredoxin_6"/>
    <property type="match status" value="1"/>
</dbReference>
<dbReference type="AlphaFoldDB" id="A0AAE0GNB0"/>
<evidence type="ECO:0000313" key="2">
    <source>
        <dbReference type="EMBL" id="KAK3281259.1"/>
    </source>
</evidence>